<sequence>MCLPLFRSLFGQPAEVKKSNENSGRESRILSGTAQPSSRTMPSSGMVRCSGSAQPNSGDQKNGFSLFPKRNPVGRSRGKAYGQPGAPNQGGKGTYKKTKAIQTSPDNPSPVAARKPSPSMQKELNRGGFKAHALMNKPPPSDAMPVKKSKARVENTISISAHHPEDSDSDINILKTDKKSKSKGTNTGTGKRKRSTKHIRTVRNPPTQQSPTIPELRPSAPELSNRPASTVSAVAPPPSQRFPASVVEAAPEAEPEVVLPETVFATLTPVDTKRSSRTTSVRTEETDTDGTIADTNDQSADASQKYTD</sequence>
<feature type="compositionally biased region" description="Polar residues" evidence="1">
    <location>
        <begin position="293"/>
        <end position="308"/>
    </location>
</feature>
<feature type="region of interest" description="Disordered" evidence="1">
    <location>
        <begin position="14"/>
        <end position="255"/>
    </location>
</feature>
<reference evidence="2" key="1">
    <citation type="journal article" date="2013" name="Genetics">
        <title>The draft genome and transcriptome of Panagrellus redivivus are shaped by the harsh demands of a free-living lifestyle.</title>
        <authorList>
            <person name="Srinivasan J."/>
            <person name="Dillman A.R."/>
            <person name="Macchietto M.G."/>
            <person name="Heikkinen L."/>
            <person name="Lakso M."/>
            <person name="Fracchia K.M."/>
            <person name="Antoshechkin I."/>
            <person name="Mortazavi A."/>
            <person name="Wong G."/>
            <person name="Sternberg P.W."/>
        </authorList>
    </citation>
    <scope>NUCLEOTIDE SEQUENCE [LARGE SCALE GENOMIC DNA]</scope>
    <source>
        <strain evidence="2">MT8872</strain>
    </source>
</reference>
<feature type="compositionally biased region" description="Low complexity" evidence="1">
    <location>
        <begin position="243"/>
        <end position="255"/>
    </location>
</feature>
<name>A0A7E4VCV3_PANRE</name>
<evidence type="ECO:0000313" key="2">
    <source>
        <dbReference type="Proteomes" id="UP000492821"/>
    </source>
</evidence>
<feature type="compositionally biased region" description="Polar residues" evidence="1">
    <location>
        <begin position="30"/>
        <end position="43"/>
    </location>
</feature>
<dbReference type="AlphaFoldDB" id="A0A7E4VCV3"/>
<feature type="compositionally biased region" description="Basic and acidic residues" evidence="1">
    <location>
        <begin position="15"/>
        <end position="28"/>
    </location>
</feature>
<dbReference type="Proteomes" id="UP000492821">
    <property type="component" value="Unassembled WGS sequence"/>
</dbReference>
<proteinExistence type="predicted"/>
<accession>A0A7E4VCV3</accession>
<keyword evidence="2" id="KW-1185">Reference proteome</keyword>
<dbReference type="WBParaSite" id="Pan_g1948.t1">
    <property type="protein sequence ID" value="Pan_g1948.t1"/>
    <property type="gene ID" value="Pan_g1948"/>
</dbReference>
<reference evidence="3" key="2">
    <citation type="submission" date="2020-10" db="UniProtKB">
        <authorList>
            <consortium name="WormBaseParasite"/>
        </authorList>
    </citation>
    <scope>IDENTIFICATION</scope>
</reference>
<organism evidence="2 3">
    <name type="scientific">Panagrellus redivivus</name>
    <name type="common">Microworm</name>
    <dbReference type="NCBI Taxonomy" id="6233"/>
    <lineage>
        <taxon>Eukaryota</taxon>
        <taxon>Metazoa</taxon>
        <taxon>Ecdysozoa</taxon>
        <taxon>Nematoda</taxon>
        <taxon>Chromadorea</taxon>
        <taxon>Rhabditida</taxon>
        <taxon>Tylenchina</taxon>
        <taxon>Panagrolaimomorpha</taxon>
        <taxon>Panagrolaimoidea</taxon>
        <taxon>Panagrolaimidae</taxon>
        <taxon>Panagrellus</taxon>
    </lineage>
</organism>
<feature type="compositionally biased region" description="Basic residues" evidence="1">
    <location>
        <begin position="190"/>
        <end position="201"/>
    </location>
</feature>
<evidence type="ECO:0000256" key="1">
    <source>
        <dbReference type="SAM" id="MobiDB-lite"/>
    </source>
</evidence>
<feature type="region of interest" description="Disordered" evidence="1">
    <location>
        <begin position="268"/>
        <end position="308"/>
    </location>
</feature>
<protein>
    <submittedName>
        <fullName evidence="3">Translation initiation factor IF-2</fullName>
    </submittedName>
</protein>
<evidence type="ECO:0000313" key="3">
    <source>
        <dbReference type="WBParaSite" id="Pan_g1948.t1"/>
    </source>
</evidence>
<feature type="compositionally biased region" description="Polar residues" evidence="1">
    <location>
        <begin position="51"/>
        <end position="63"/>
    </location>
</feature>